<accession>A0ABX1TM46</accession>
<gene>
    <name evidence="3" type="ORF">E4P82_11595</name>
</gene>
<evidence type="ECO:0000259" key="2">
    <source>
        <dbReference type="Pfam" id="PF12439"/>
    </source>
</evidence>
<dbReference type="PANTHER" id="PTHR10569">
    <property type="entry name" value="GLYCOGEN DEBRANCHING ENZYME"/>
    <property type="match status" value="1"/>
</dbReference>
<dbReference type="EMBL" id="SPMZ01000031">
    <property type="protein sequence ID" value="NMQ19786.1"/>
    <property type="molecule type" value="Genomic_DNA"/>
</dbReference>
<proteinExistence type="predicted"/>
<dbReference type="InterPro" id="IPR032790">
    <property type="entry name" value="GDE_C"/>
</dbReference>
<sequence length="683" mass="76350">MNDDIPRFIRCGRALCGDLPQAERREWWLANGLGGYAAGTVAGTLTRRYHGLLVAPVRPPLGRWLVFAKADATLVDRDREIPLFSNRWAGIDVVNPCGHVHLESFHLEGRMPVWRFAIGDIVLEQRIWLEPGANTSYVAYRLTPESAARDLKLKVRLLVNGRDHHVKTQMNEFQPVLEAPDPASRRVHTPDFTLRLWVRGGGMVDDGNWFENYDLPIEHERGLAHRDHHFCLGEAVLTLRPGVWTGVVASLHEEAELDLDAALRRFLAREAGLLEQATTQVSELRQAPDWIRQLVLAADSFLVARPLPDLPEGETVIAGYPWFGDWGRDTMIALPGLTLATGRCDIARRILLTFARFADRGMLPNLFSAEGEPLAYNTADAALWYIEAWRAYLEASADTQTLTEVFPVLQEIIAWHVTGTRYGIAQDEADGLLRCGEPGTQLTWMDAKVGDWVVTPRIGKPVEINALWYNALLCLAGFARRLRQSPTLYDDLAAQARMGFRRFIRPDGEGLFDVLDGPDGNDSSIRPNQLLAVSLPHSPLDPAVRQRVVRVCGRELLTSHGLRSLAPSHAEFRPHYLGDPLERDGGYHQGPVWGWLLGHYALAEYRVHGDAAVAQAWLEPVRDHLFDAGLGTVSEIFDGAPPHHPRGAPAQAWSVACVLEAWQRLDRLRLRKEVSRSEPPAAD</sequence>
<comment type="caution">
    <text evidence="3">The sequence shown here is derived from an EMBL/GenBank/DDBJ whole genome shotgun (WGS) entry which is preliminary data.</text>
</comment>
<evidence type="ECO:0000313" key="4">
    <source>
        <dbReference type="Proteomes" id="UP000760480"/>
    </source>
</evidence>
<dbReference type="RefSeq" id="WP_169249046.1">
    <property type="nucleotide sequence ID" value="NZ_SPMZ01000031.1"/>
</dbReference>
<dbReference type="SUPFAM" id="SSF48208">
    <property type="entry name" value="Six-hairpin glycosidases"/>
    <property type="match status" value="1"/>
</dbReference>
<dbReference type="Gene3D" id="1.50.10.10">
    <property type="match status" value="1"/>
</dbReference>
<dbReference type="PANTHER" id="PTHR10569:SF2">
    <property type="entry name" value="GLYCOGEN DEBRANCHING ENZYME"/>
    <property type="match status" value="1"/>
</dbReference>
<name>A0ABX1TM46_9GAMM</name>
<dbReference type="InterPro" id="IPR010401">
    <property type="entry name" value="AGL/Gdb1"/>
</dbReference>
<dbReference type="InterPro" id="IPR012341">
    <property type="entry name" value="6hp_glycosidase-like_sf"/>
</dbReference>
<dbReference type="Pfam" id="PF06202">
    <property type="entry name" value="GDE_C"/>
    <property type="match status" value="1"/>
</dbReference>
<feature type="domain" description="Glycogen debranching enzyme bacterial and archaeal type N-terminal" evidence="2">
    <location>
        <begin position="25"/>
        <end position="242"/>
    </location>
</feature>
<evidence type="ECO:0000259" key="1">
    <source>
        <dbReference type="Pfam" id="PF06202"/>
    </source>
</evidence>
<reference evidence="3 4" key="1">
    <citation type="submission" date="2019-03" db="EMBL/GenBank/DDBJ databases">
        <title>Metabolic reconstructions from genomes of highly enriched 'Candidatus Accumulibacter' and 'Candidatus Competibacter' bioreactor populations.</title>
        <authorList>
            <person name="Annavajhala M.K."/>
            <person name="Welles L."/>
            <person name="Abbas B."/>
            <person name="Sorokin D."/>
            <person name="Park H."/>
            <person name="Van Loosdrecht M."/>
            <person name="Chandran K."/>
        </authorList>
    </citation>
    <scope>NUCLEOTIDE SEQUENCE [LARGE SCALE GENOMIC DNA]</scope>
    <source>
        <strain evidence="3 4">SBR_G</strain>
    </source>
</reference>
<keyword evidence="4" id="KW-1185">Reference proteome</keyword>
<dbReference type="InterPro" id="IPR024742">
    <property type="entry name" value="Glycogen_debranch_N"/>
</dbReference>
<organism evidence="3 4">
    <name type="scientific">Candidatus Competibacter phosphatis</name>
    <dbReference type="NCBI Taxonomy" id="221280"/>
    <lineage>
        <taxon>Bacteria</taxon>
        <taxon>Pseudomonadati</taxon>
        <taxon>Pseudomonadota</taxon>
        <taxon>Gammaproteobacteria</taxon>
        <taxon>Candidatus Competibacteraceae</taxon>
        <taxon>Candidatus Competibacter</taxon>
    </lineage>
</organism>
<dbReference type="Proteomes" id="UP000760480">
    <property type="component" value="Unassembled WGS sequence"/>
</dbReference>
<protein>
    <submittedName>
        <fullName evidence="3">Glycogen debranching protein</fullName>
    </submittedName>
</protein>
<evidence type="ECO:0000313" key="3">
    <source>
        <dbReference type="EMBL" id="NMQ19786.1"/>
    </source>
</evidence>
<dbReference type="InterPro" id="IPR008928">
    <property type="entry name" value="6-hairpin_glycosidase_sf"/>
</dbReference>
<dbReference type="Pfam" id="PF12439">
    <property type="entry name" value="GDE_N"/>
    <property type="match status" value="1"/>
</dbReference>
<feature type="domain" description="Glycogen debranching enzyme C-terminal" evidence="1">
    <location>
        <begin position="297"/>
        <end position="660"/>
    </location>
</feature>